<dbReference type="SUPFAM" id="SSF52540">
    <property type="entry name" value="P-loop containing nucleoside triphosphate hydrolases"/>
    <property type="match status" value="1"/>
</dbReference>
<dbReference type="EMBL" id="CP021978">
    <property type="protein sequence ID" value="QCD54404.1"/>
    <property type="molecule type" value="Genomic_DNA"/>
</dbReference>
<sequence length="193" mass="21881">MTMISMLAAAVDARSREGFALVALDGMGGSGKSTMAEALAELRGAVVVHGDDFYRPMHAEERASLDPVQGYHRYFDWQRLRDEVLAPLAAGRDAAYRRYDWETGTLAPDETHTVSPCGIVVVEGVYTARPELADYYDLMVYVDTPREETLRRLRERGHDHGPIDWESRWRLAEEHYLSVTRPRERAHLVVPGH</sequence>
<dbReference type="RefSeq" id="WP_175431107.1">
    <property type="nucleotide sequence ID" value="NZ_CP021978.1"/>
</dbReference>
<dbReference type="GO" id="GO:0016301">
    <property type="term" value="F:kinase activity"/>
    <property type="evidence" value="ECO:0007669"/>
    <property type="project" value="UniProtKB-KW"/>
</dbReference>
<accession>A0A6G5R937</accession>
<dbReference type="InterPro" id="IPR006083">
    <property type="entry name" value="PRK/URK"/>
</dbReference>
<dbReference type="Pfam" id="PF00485">
    <property type="entry name" value="PRK"/>
    <property type="match status" value="1"/>
</dbReference>
<keyword evidence="2" id="KW-0418">Kinase</keyword>
<protein>
    <submittedName>
        <fullName evidence="2">Uridine kinase</fullName>
    </submittedName>
</protein>
<reference evidence="2 3" key="1">
    <citation type="submission" date="2017-06" db="EMBL/GenBank/DDBJ databases">
        <title>Complete Genome Sequence of Streptomyces hawaiiensis NRRL 15010 and insights into acyldepsipeptides biosynthesis.</title>
        <authorList>
            <person name="Mariita R.M."/>
            <person name="Sello J.K."/>
        </authorList>
    </citation>
    <scope>NUCLEOTIDE SEQUENCE [LARGE SCALE GENOMIC DNA]</scope>
    <source>
        <strain evidence="2 3">ATCC 12236</strain>
    </source>
</reference>
<evidence type="ECO:0000259" key="1">
    <source>
        <dbReference type="Pfam" id="PF00485"/>
    </source>
</evidence>
<gene>
    <name evidence="2" type="ORF">CEB94_05715</name>
</gene>
<dbReference type="KEGG" id="shaw:CEB94_05715"/>
<dbReference type="Gene3D" id="3.40.50.300">
    <property type="entry name" value="P-loop containing nucleotide triphosphate hydrolases"/>
    <property type="match status" value="1"/>
</dbReference>
<dbReference type="GO" id="GO:0005524">
    <property type="term" value="F:ATP binding"/>
    <property type="evidence" value="ECO:0007669"/>
    <property type="project" value="InterPro"/>
</dbReference>
<dbReference type="AlphaFoldDB" id="A0A6G5R937"/>
<name>A0A6G5R937_9ACTN</name>
<dbReference type="PANTHER" id="PTHR10285">
    <property type="entry name" value="URIDINE KINASE"/>
    <property type="match status" value="1"/>
</dbReference>
<proteinExistence type="predicted"/>
<dbReference type="InterPro" id="IPR027417">
    <property type="entry name" value="P-loop_NTPase"/>
</dbReference>
<evidence type="ECO:0000313" key="3">
    <source>
        <dbReference type="Proteomes" id="UP000495940"/>
    </source>
</evidence>
<organism evidence="2 3">
    <name type="scientific">Streptomyces hawaiiensis</name>
    <dbReference type="NCBI Taxonomy" id="67305"/>
    <lineage>
        <taxon>Bacteria</taxon>
        <taxon>Bacillati</taxon>
        <taxon>Actinomycetota</taxon>
        <taxon>Actinomycetes</taxon>
        <taxon>Kitasatosporales</taxon>
        <taxon>Streptomycetaceae</taxon>
        <taxon>Streptomyces</taxon>
    </lineage>
</organism>
<feature type="domain" description="Phosphoribulokinase/uridine kinase" evidence="1">
    <location>
        <begin position="22"/>
        <end position="191"/>
    </location>
</feature>
<keyword evidence="2" id="KW-0808">Transferase</keyword>
<keyword evidence="3" id="KW-1185">Reference proteome</keyword>
<dbReference type="Proteomes" id="UP000495940">
    <property type="component" value="Chromosome"/>
</dbReference>
<evidence type="ECO:0000313" key="2">
    <source>
        <dbReference type="EMBL" id="QCD54404.1"/>
    </source>
</evidence>